<keyword evidence="2" id="KW-1185">Reference proteome</keyword>
<gene>
    <name evidence="1" type="ORF">GCM10007940_39240</name>
</gene>
<dbReference type="PROSITE" id="PS51257">
    <property type="entry name" value="PROKAR_LIPOPROTEIN"/>
    <property type="match status" value="1"/>
</dbReference>
<reference evidence="1" key="1">
    <citation type="journal article" date="2014" name="Int. J. Syst. Evol. Microbiol.">
        <title>Complete genome sequence of Corynebacterium casei LMG S-19264T (=DSM 44701T), isolated from a smear-ripened cheese.</title>
        <authorList>
            <consortium name="US DOE Joint Genome Institute (JGI-PGF)"/>
            <person name="Walter F."/>
            <person name="Albersmeier A."/>
            <person name="Kalinowski J."/>
            <person name="Ruckert C."/>
        </authorList>
    </citation>
    <scope>NUCLEOTIDE SEQUENCE</scope>
    <source>
        <strain evidence="1">NBRC 108769</strain>
    </source>
</reference>
<proteinExistence type="predicted"/>
<comment type="caution">
    <text evidence="1">The sequence shown here is derived from an EMBL/GenBank/DDBJ whole genome shotgun (WGS) entry which is preliminary data.</text>
</comment>
<dbReference type="RefSeq" id="WP_235291989.1">
    <property type="nucleotide sequence ID" value="NZ_BSOH01000027.1"/>
</dbReference>
<evidence type="ECO:0000313" key="1">
    <source>
        <dbReference type="EMBL" id="GLR19308.1"/>
    </source>
</evidence>
<name>A0AA37SWS9_9BACT</name>
<dbReference type="EMBL" id="BSOH01000027">
    <property type="protein sequence ID" value="GLR19308.1"/>
    <property type="molecule type" value="Genomic_DNA"/>
</dbReference>
<dbReference type="AlphaFoldDB" id="A0AA37SWS9"/>
<protein>
    <submittedName>
        <fullName evidence="1">Uncharacterized protein</fullName>
    </submittedName>
</protein>
<accession>A0AA37SWS9</accession>
<reference evidence="1" key="2">
    <citation type="submission" date="2023-01" db="EMBL/GenBank/DDBJ databases">
        <title>Draft genome sequence of Portibacter lacus strain NBRC 108769.</title>
        <authorList>
            <person name="Sun Q."/>
            <person name="Mori K."/>
        </authorList>
    </citation>
    <scope>NUCLEOTIDE SEQUENCE</scope>
    <source>
        <strain evidence="1">NBRC 108769</strain>
    </source>
</reference>
<sequence length="262" mass="28993">MKKFIILSILGIMAMSCEKTDVLGEQGELTGNDYPFLTLSSIPDSRPADTVTISSIFWAVNDDISKLSVTQSGFKATTFDLDWSLDYKIDTLDKTATFSYGEVLDTLFYPDMELLLVENNGITLDTFYRTEENAYVVRKPYIISDEYTVRDLEDGEAIDGLSDDMISRAVADLKASIDAYQFIALNPTIDSAYFEKDGDGKLTGAINSDGQSALEAFLTIDVLKSFLSKAELIDESTLTIKSVVTNQDGIEVEDESTFDILN</sequence>
<dbReference type="Proteomes" id="UP001156666">
    <property type="component" value="Unassembled WGS sequence"/>
</dbReference>
<evidence type="ECO:0000313" key="2">
    <source>
        <dbReference type="Proteomes" id="UP001156666"/>
    </source>
</evidence>
<organism evidence="1 2">
    <name type="scientific">Portibacter lacus</name>
    <dbReference type="NCBI Taxonomy" id="1099794"/>
    <lineage>
        <taxon>Bacteria</taxon>
        <taxon>Pseudomonadati</taxon>
        <taxon>Bacteroidota</taxon>
        <taxon>Saprospiria</taxon>
        <taxon>Saprospirales</taxon>
        <taxon>Haliscomenobacteraceae</taxon>
        <taxon>Portibacter</taxon>
    </lineage>
</organism>